<keyword evidence="2" id="KW-0472">Membrane</keyword>
<evidence type="ECO:0000256" key="1">
    <source>
        <dbReference type="SAM" id="MobiDB-lite"/>
    </source>
</evidence>
<dbReference type="RefSeq" id="XP_002953317.1">
    <property type="nucleotide sequence ID" value="XM_002953271.1"/>
</dbReference>
<protein>
    <recommendedName>
        <fullName evidence="3">Heterokaryon incompatibility domain-containing protein</fullName>
    </recommendedName>
</protein>
<evidence type="ECO:0000313" key="4">
    <source>
        <dbReference type="EMBL" id="EFJ45627.1"/>
    </source>
</evidence>
<feature type="compositionally biased region" description="Pro residues" evidence="1">
    <location>
        <begin position="538"/>
        <end position="547"/>
    </location>
</feature>
<dbReference type="AlphaFoldDB" id="D8U3L1"/>
<feature type="region of interest" description="Disordered" evidence="1">
    <location>
        <begin position="595"/>
        <end position="622"/>
    </location>
</feature>
<proteinExistence type="predicted"/>
<feature type="compositionally biased region" description="Gly residues" evidence="1">
    <location>
        <begin position="602"/>
        <end position="611"/>
    </location>
</feature>
<dbReference type="InterPro" id="IPR052895">
    <property type="entry name" value="HetReg/Transcr_Mod"/>
</dbReference>
<evidence type="ECO:0000259" key="3">
    <source>
        <dbReference type="Pfam" id="PF06985"/>
    </source>
</evidence>
<feature type="transmembrane region" description="Helical" evidence="2">
    <location>
        <begin position="675"/>
        <end position="696"/>
    </location>
</feature>
<dbReference type="PANTHER" id="PTHR24148:SF64">
    <property type="entry name" value="HETEROKARYON INCOMPATIBILITY DOMAIN-CONTAINING PROTEIN"/>
    <property type="match status" value="1"/>
</dbReference>
<keyword evidence="5" id="KW-1185">Reference proteome</keyword>
<keyword evidence="2" id="KW-1133">Transmembrane helix</keyword>
<dbReference type="EMBL" id="GL378356">
    <property type="protein sequence ID" value="EFJ45627.1"/>
    <property type="molecule type" value="Genomic_DNA"/>
</dbReference>
<dbReference type="OrthoDB" id="194358at2759"/>
<dbReference type="InterPro" id="IPR010730">
    <property type="entry name" value="HET"/>
</dbReference>
<feature type="region of interest" description="Disordered" evidence="1">
    <location>
        <begin position="531"/>
        <end position="559"/>
    </location>
</feature>
<feature type="domain" description="Heterokaryon incompatibility" evidence="3">
    <location>
        <begin position="39"/>
        <end position="157"/>
    </location>
</feature>
<gene>
    <name evidence="4" type="ORF">VOLCADRAFT_105850</name>
</gene>
<dbReference type="Pfam" id="PF06985">
    <property type="entry name" value="HET"/>
    <property type="match status" value="1"/>
</dbReference>
<reference evidence="4 5" key="1">
    <citation type="journal article" date="2010" name="Science">
        <title>Genomic analysis of organismal complexity in the multicellular green alga Volvox carteri.</title>
        <authorList>
            <person name="Prochnik S.E."/>
            <person name="Umen J."/>
            <person name="Nedelcu A.M."/>
            <person name="Hallmann A."/>
            <person name="Miller S.M."/>
            <person name="Nishii I."/>
            <person name="Ferris P."/>
            <person name="Kuo A."/>
            <person name="Mitros T."/>
            <person name="Fritz-Laylin L.K."/>
            <person name="Hellsten U."/>
            <person name="Chapman J."/>
            <person name="Simakov O."/>
            <person name="Rensing S.A."/>
            <person name="Terry A."/>
            <person name="Pangilinan J."/>
            <person name="Kapitonov V."/>
            <person name="Jurka J."/>
            <person name="Salamov A."/>
            <person name="Shapiro H."/>
            <person name="Schmutz J."/>
            <person name="Grimwood J."/>
            <person name="Lindquist E."/>
            <person name="Lucas S."/>
            <person name="Grigoriev I.V."/>
            <person name="Schmitt R."/>
            <person name="Kirk D."/>
            <person name="Rokhsar D.S."/>
        </authorList>
    </citation>
    <scope>NUCLEOTIDE SEQUENCE [LARGE SCALE GENOMIC DNA]</scope>
    <source>
        <strain evidence="5">f. Nagariensis / Eve</strain>
    </source>
</reference>
<organism evidence="5">
    <name type="scientific">Volvox carteri f. nagariensis</name>
    <dbReference type="NCBI Taxonomy" id="3068"/>
    <lineage>
        <taxon>Eukaryota</taxon>
        <taxon>Viridiplantae</taxon>
        <taxon>Chlorophyta</taxon>
        <taxon>core chlorophytes</taxon>
        <taxon>Chlorophyceae</taxon>
        <taxon>CS clade</taxon>
        <taxon>Chlamydomonadales</taxon>
        <taxon>Volvocaceae</taxon>
        <taxon>Volvox</taxon>
    </lineage>
</organism>
<evidence type="ECO:0000313" key="5">
    <source>
        <dbReference type="Proteomes" id="UP000001058"/>
    </source>
</evidence>
<dbReference type="GeneID" id="9622248"/>
<keyword evidence="2" id="KW-0812">Transmembrane</keyword>
<dbReference type="InParanoid" id="D8U3L1"/>
<dbReference type="STRING" id="3068.D8U3L1"/>
<accession>D8U3L1</accession>
<evidence type="ECO:0000256" key="2">
    <source>
        <dbReference type="SAM" id="Phobius"/>
    </source>
</evidence>
<dbReference type="PANTHER" id="PTHR24148">
    <property type="entry name" value="ANKYRIN REPEAT DOMAIN-CONTAINING PROTEIN 39 HOMOLOG-RELATED"/>
    <property type="match status" value="1"/>
</dbReference>
<dbReference type="Proteomes" id="UP000001058">
    <property type="component" value="Unassembled WGS sequence"/>
</dbReference>
<name>D8U3L1_VOLCA</name>
<sequence>MPRYLRIADVPAILSELQGTGDSTPYQKNEWQQRWCKITDEPEEVAAWLLWLHTNKKAEYAWVDQMCVPQDADLEEKMTHIKDSPSIYAAGHVYVLIAPVVDYATGKIMNAKEAHGIVQQYNDEMNSYRGARFLSRSAVKALLVNNSYMRRVWTIQEAVAAKSLSVWPLRGEGEVNSYQSIYVVDWPEFNAWNSHPKLGPLYLKFSDEALRSFYEGDYTGIIKVLREHPSDGIGYLAMISKDLMWITMDRNGLINDIKKADSPAKKAFVLLNNHQIQSARAFLPEDRVLALIPLVDYPAWKEVTKGVPGRHMVQASVAWAYGIMEAQMATWKWSIRVYNSPECAARGLDVLQPRRNLGNSTAMWGATPDWKVQIPTEGGTLVLTPSPPHPDPTVNSYLESTAATPSPVELLVEAALVMPHPGQAKYWGGGPWTSIRDVLQTDEVFRLSVQWGLEPWRNPNLGLDAERSAVVVLSGGDLPNPVMIIAGITEGEEEPTTGQVMEVVEVSSHLLSAVLEGLRAVALGTLTSPLTLSSKGVLPPPPEPPTEPSTLGAPWQLVLPPSPGATAAAAAGDAGALLSAAAKAPSSERAVPTGGAAAAAAGGSGAGGVGGEVETEAEEAVPAPPAGAYIQKGEMVPGLPYSGVEVAAGAEYAGQAPVAQDLEAAKRPTILGRTAIAAAAASTAVVVFTMAIVEWVSMTRDRSRATLRGTHLVTHEPFLIIFEAIILFCNPNCQITHHDIMRNKFATQPGISSASLPEMSTSSRKKDMEFKLRGRKKKPGADQFNDIHVHLYIQTHISIVWPTVISTPPSNPQHTPCEETTLSGYIHCIPSAFMLPNM</sequence>
<dbReference type="KEGG" id="vcn:VOLCADRAFT_105850"/>